<gene>
    <name evidence="3" type="ORF">LJ739_07735</name>
</gene>
<evidence type="ECO:0000313" key="4">
    <source>
        <dbReference type="Proteomes" id="UP001520878"/>
    </source>
</evidence>
<feature type="signal peptide" evidence="1">
    <location>
        <begin position="1"/>
        <end position="20"/>
    </location>
</feature>
<dbReference type="InterPro" id="IPR001279">
    <property type="entry name" value="Metallo-B-lactamas"/>
</dbReference>
<comment type="caution">
    <text evidence="3">The sequence shown here is derived from an EMBL/GenBank/DDBJ whole genome shotgun (WGS) entry which is preliminary data.</text>
</comment>
<dbReference type="Gene3D" id="3.60.15.10">
    <property type="entry name" value="Ribonuclease Z/Hydroxyacylglutathione hydrolase-like"/>
    <property type="match status" value="1"/>
</dbReference>
<protein>
    <submittedName>
        <fullName evidence="3">MBL fold metallo-hydrolase</fullName>
    </submittedName>
</protein>
<evidence type="ECO:0000256" key="1">
    <source>
        <dbReference type="SAM" id="SignalP"/>
    </source>
</evidence>
<dbReference type="PANTHER" id="PTHR43546">
    <property type="entry name" value="UPF0173 METAL-DEPENDENT HYDROLASE MJ1163-RELATED"/>
    <property type="match status" value="1"/>
</dbReference>
<dbReference type="InterPro" id="IPR050114">
    <property type="entry name" value="UPF0173_UPF0282_UlaG_hydrolase"/>
</dbReference>
<dbReference type="SUPFAM" id="SSF56281">
    <property type="entry name" value="Metallo-hydrolase/oxidoreductase"/>
    <property type="match status" value="1"/>
</dbReference>
<organism evidence="3 4">
    <name type="scientific">Fluctibacter halophilus</name>
    <dbReference type="NCBI Taxonomy" id="226011"/>
    <lineage>
        <taxon>Bacteria</taxon>
        <taxon>Pseudomonadati</taxon>
        <taxon>Pseudomonadota</taxon>
        <taxon>Gammaproteobacteria</taxon>
        <taxon>Alteromonadales</taxon>
        <taxon>Alteromonadaceae</taxon>
        <taxon>Fluctibacter</taxon>
    </lineage>
</organism>
<feature type="domain" description="Metallo-beta-lactamase" evidence="2">
    <location>
        <begin position="49"/>
        <end position="262"/>
    </location>
</feature>
<dbReference type="Proteomes" id="UP001520878">
    <property type="component" value="Unassembled WGS sequence"/>
</dbReference>
<dbReference type="PANTHER" id="PTHR43546:SF3">
    <property type="entry name" value="UPF0173 METAL-DEPENDENT HYDROLASE MJ1163"/>
    <property type="match status" value="1"/>
</dbReference>
<name>A0ABS8GA74_9ALTE</name>
<proteinExistence type="predicted"/>
<feature type="chain" id="PRO_5046504934" evidence="1">
    <location>
        <begin position="21"/>
        <end position="341"/>
    </location>
</feature>
<dbReference type="InterPro" id="IPR036866">
    <property type="entry name" value="RibonucZ/Hydroxyglut_hydro"/>
</dbReference>
<evidence type="ECO:0000259" key="2">
    <source>
        <dbReference type="SMART" id="SM00849"/>
    </source>
</evidence>
<sequence>MSALQALPSFVLALFFVALAACSTKPLEHITQSNLAPSPTSALHGRFFGTTTLLISDGETHIMVDGFFTRHSKWHTVINGIQSDRWHIAQGLLKGKVTTLDWLLISHAHFDHALDADNTATMTNATVIGSQQSLQHITRAPTRQMQPHFPLHDSKFDIYSFDSGHIQKKPFSQWIENTYVWAARGSAFADPGTVYSFLLTHPQGNLLIVPSARFPDTIKLPVAADTVFLGIGLVGKLEDSDIEELWQHAVVNTCARQVIPIHWDDFTHPIAPNIPPTQPPFDDLAHTFKILQQLSERDGIPIIFPPAYRPFAVIPETKPFSSSDNVCLQVQRQDKMTNAET</sequence>
<dbReference type="EMBL" id="JAJEWP010000001">
    <property type="protein sequence ID" value="MCC2616126.1"/>
    <property type="molecule type" value="Genomic_DNA"/>
</dbReference>
<reference evidence="3 4" key="1">
    <citation type="submission" date="2021-10" db="EMBL/GenBank/DDBJ databases">
        <title>Draft genome of Aestuariibacter halophilus JC2043.</title>
        <authorList>
            <person name="Emsley S.A."/>
            <person name="Pfannmuller K.M."/>
            <person name="Ushijima B."/>
            <person name="Saw J.H."/>
            <person name="Videau P."/>
        </authorList>
    </citation>
    <scope>NUCLEOTIDE SEQUENCE [LARGE SCALE GENOMIC DNA]</scope>
    <source>
        <strain evidence="3 4">JC2043</strain>
    </source>
</reference>
<keyword evidence="1" id="KW-0732">Signal</keyword>
<accession>A0ABS8GA74</accession>
<evidence type="ECO:0000313" key="3">
    <source>
        <dbReference type="EMBL" id="MCC2616126.1"/>
    </source>
</evidence>
<dbReference type="SMART" id="SM00849">
    <property type="entry name" value="Lactamase_B"/>
    <property type="match status" value="1"/>
</dbReference>
<keyword evidence="4" id="KW-1185">Reference proteome</keyword>
<dbReference type="RefSeq" id="WP_229158817.1">
    <property type="nucleotide sequence ID" value="NZ_JAJEWP010000001.1"/>
</dbReference>